<protein>
    <recommendedName>
        <fullName evidence="4">HTH araC/xylS-type domain-containing protein</fullName>
    </recommendedName>
</protein>
<keyword evidence="6" id="KW-1185">Reference proteome</keyword>
<reference evidence="5 6" key="1">
    <citation type="submission" date="2017-03" db="EMBL/GenBank/DDBJ databases">
        <title>Complete genome sequence of Candidatus 'Thiodictyon syntrophicum' sp. nov. strain Cad16T, a photolithoautotroph purple sulfur bacterium isolated from an alpine meromictic lake.</title>
        <authorList>
            <person name="Luedin S.M."/>
            <person name="Pothier J.F."/>
            <person name="Danza F."/>
            <person name="Storelli N."/>
            <person name="Wittwer M."/>
            <person name="Tonolla M."/>
        </authorList>
    </citation>
    <scope>NUCLEOTIDE SEQUENCE [LARGE SCALE GENOMIC DNA]</scope>
    <source>
        <strain evidence="5 6">Cad16T</strain>
    </source>
</reference>
<dbReference type="PANTHER" id="PTHR46796:SF6">
    <property type="entry name" value="ARAC SUBFAMILY"/>
    <property type="match status" value="1"/>
</dbReference>
<dbReference type="AlphaFoldDB" id="A0A2K8UAZ2"/>
<dbReference type="Gene3D" id="1.10.10.60">
    <property type="entry name" value="Homeodomain-like"/>
    <property type="match status" value="1"/>
</dbReference>
<dbReference type="EMBL" id="CP020370">
    <property type="protein sequence ID" value="AUB82748.1"/>
    <property type="molecule type" value="Genomic_DNA"/>
</dbReference>
<dbReference type="InterPro" id="IPR050204">
    <property type="entry name" value="AraC_XylS_family_regulators"/>
</dbReference>
<evidence type="ECO:0000256" key="1">
    <source>
        <dbReference type="ARBA" id="ARBA00023015"/>
    </source>
</evidence>
<evidence type="ECO:0000256" key="2">
    <source>
        <dbReference type="ARBA" id="ARBA00023125"/>
    </source>
</evidence>
<keyword evidence="1" id="KW-0805">Transcription regulation</keyword>
<organism evidence="5 6">
    <name type="scientific">Candidatus Thiodictyon syntrophicum</name>
    <dbReference type="NCBI Taxonomy" id="1166950"/>
    <lineage>
        <taxon>Bacteria</taxon>
        <taxon>Pseudomonadati</taxon>
        <taxon>Pseudomonadota</taxon>
        <taxon>Gammaproteobacteria</taxon>
        <taxon>Chromatiales</taxon>
        <taxon>Chromatiaceae</taxon>
        <taxon>Thiodictyon</taxon>
    </lineage>
</organism>
<evidence type="ECO:0000313" key="6">
    <source>
        <dbReference type="Proteomes" id="UP000232638"/>
    </source>
</evidence>
<dbReference type="PANTHER" id="PTHR46796">
    <property type="entry name" value="HTH-TYPE TRANSCRIPTIONAL ACTIVATOR RHAS-RELATED"/>
    <property type="match status" value="1"/>
</dbReference>
<dbReference type="PROSITE" id="PS01124">
    <property type="entry name" value="HTH_ARAC_FAMILY_2"/>
    <property type="match status" value="1"/>
</dbReference>
<proteinExistence type="predicted"/>
<evidence type="ECO:0000259" key="4">
    <source>
        <dbReference type="PROSITE" id="PS01124"/>
    </source>
</evidence>
<sequence length="353" mass="38753">MTEQASAGTGEDISPIVFSSFNTMGLPPQEAIEVWRDSIAPLFDARPVGPGDFYGAVDACLFNGIVLAQSRAAAQVFRRDRRMRNRDGVDHFLVQFYLEGGYRGEHAGLAVRVGAGDVGVLDLGAETHTNDLEFRCLTLVVPRDTLRPFVKHLDCGGTVIAGSTALGRILNSHLTATWRNLPGLPGREAPYVAQALLGVLAACIDSQCSGTTDRTDPYLPAATAVAIRDYIEHHLERVDLDPEHLCRTFHCSRAYLYRLFASEGGVARHIQQRRLLRCYRELTRPGNHRPRVGEIAGRWGFVNASHFSRLFREVFGVAPRDALGGADQARGVTALGADPRPDLPAYHDWLLSL</sequence>
<dbReference type="InterPro" id="IPR035418">
    <property type="entry name" value="AraC-bd_2"/>
</dbReference>
<keyword evidence="3" id="KW-0804">Transcription</keyword>
<dbReference type="SMART" id="SM00342">
    <property type="entry name" value="HTH_ARAC"/>
    <property type="match status" value="1"/>
</dbReference>
<dbReference type="Pfam" id="PF12833">
    <property type="entry name" value="HTH_18"/>
    <property type="match status" value="1"/>
</dbReference>
<dbReference type="GO" id="GO:0003700">
    <property type="term" value="F:DNA-binding transcription factor activity"/>
    <property type="evidence" value="ECO:0007669"/>
    <property type="project" value="InterPro"/>
</dbReference>
<name>A0A2K8UAZ2_9GAMM</name>
<feature type="domain" description="HTH araC/xylS-type" evidence="4">
    <location>
        <begin position="225"/>
        <end position="325"/>
    </location>
</feature>
<dbReference type="Pfam" id="PF14525">
    <property type="entry name" value="AraC_binding_2"/>
    <property type="match status" value="1"/>
</dbReference>
<dbReference type="OrthoDB" id="2547276at2"/>
<evidence type="ECO:0000313" key="5">
    <source>
        <dbReference type="EMBL" id="AUB82748.1"/>
    </source>
</evidence>
<dbReference type="GO" id="GO:0043565">
    <property type="term" value="F:sequence-specific DNA binding"/>
    <property type="evidence" value="ECO:0007669"/>
    <property type="project" value="InterPro"/>
</dbReference>
<dbReference type="InterPro" id="IPR018060">
    <property type="entry name" value="HTH_AraC"/>
</dbReference>
<dbReference type="RefSeq" id="WP_100920460.1">
    <property type="nucleotide sequence ID" value="NZ_CP020370.1"/>
</dbReference>
<accession>A0A2K8UAZ2</accession>
<dbReference type="InterPro" id="IPR009057">
    <property type="entry name" value="Homeodomain-like_sf"/>
</dbReference>
<evidence type="ECO:0000256" key="3">
    <source>
        <dbReference type="ARBA" id="ARBA00023163"/>
    </source>
</evidence>
<gene>
    <name evidence="5" type="ORF">THSYN_18595</name>
</gene>
<dbReference type="Proteomes" id="UP000232638">
    <property type="component" value="Chromosome"/>
</dbReference>
<keyword evidence="2" id="KW-0238">DNA-binding</keyword>
<dbReference type="KEGG" id="tsy:THSYN_18595"/>
<dbReference type="SUPFAM" id="SSF46689">
    <property type="entry name" value="Homeodomain-like"/>
    <property type="match status" value="1"/>
</dbReference>